<sequence length="76" mass="8999">MAMKMYSPSTFARYKMYMSPQERRLVKSAPDKLWSQPQSSWTSTTFDESIKNLTVYQIDKKHEFEQVQDFGSFCVT</sequence>
<dbReference type="EMBL" id="OV696688">
    <property type="protein sequence ID" value="CAH1257731.1"/>
    <property type="molecule type" value="Genomic_DNA"/>
</dbReference>
<keyword evidence="2" id="KW-1185">Reference proteome</keyword>
<accession>A0A8K0EMS4</accession>
<evidence type="ECO:0000313" key="1">
    <source>
        <dbReference type="EMBL" id="CAH1257731.1"/>
    </source>
</evidence>
<proteinExistence type="predicted"/>
<organism evidence="1 2">
    <name type="scientific">Branchiostoma lanceolatum</name>
    <name type="common">Common lancelet</name>
    <name type="synonym">Amphioxus lanceolatum</name>
    <dbReference type="NCBI Taxonomy" id="7740"/>
    <lineage>
        <taxon>Eukaryota</taxon>
        <taxon>Metazoa</taxon>
        <taxon>Chordata</taxon>
        <taxon>Cephalochordata</taxon>
        <taxon>Leptocardii</taxon>
        <taxon>Amphioxiformes</taxon>
        <taxon>Branchiostomatidae</taxon>
        <taxon>Branchiostoma</taxon>
    </lineage>
</organism>
<dbReference type="Proteomes" id="UP000838412">
    <property type="component" value="Chromosome 3"/>
</dbReference>
<protein>
    <submittedName>
        <fullName evidence="1">Hypp1890 protein</fullName>
    </submittedName>
</protein>
<gene>
    <name evidence="1" type="primary">Hypp1890</name>
    <name evidence="1" type="ORF">BLAG_LOCUS15540</name>
</gene>
<name>A0A8K0EMS4_BRALA</name>
<dbReference type="AlphaFoldDB" id="A0A8K0EMS4"/>
<reference evidence="1" key="1">
    <citation type="submission" date="2022-01" db="EMBL/GenBank/DDBJ databases">
        <authorList>
            <person name="Braso-Vives M."/>
        </authorList>
    </citation>
    <scope>NUCLEOTIDE SEQUENCE</scope>
</reference>
<evidence type="ECO:0000313" key="2">
    <source>
        <dbReference type="Proteomes" id="UP000838412"/>
    </source>
</evidence>